<evidence type="ECO:0000313" key="3">
    <source>
        <dbReference type="Proteomes" id="UP000776164"/>
    </source>
</evidence>
<comment type="caution">
    <text evidence="2">The sequence shown here is derived from an EMBL/GenBank/DDBJ whole genome shotgun (WGS) entry which is preliminary data.</text>
</comment>
<keyword evidence="1" id="KW-1133">Transmembrane helix</keyword>
<keyword evidence="1" id="KW-0812">Transmembrane</keyword>
<dbReference type="Proteomes" id="UP000776164">
    <property type="component" value="Unassembled WGS sequence"/>
</dbReference>
<organism evidence="2 3">
    <name type="scientific">Subtercola frigoramans</name>
    <dbReference type="NCBI Taxonomy" id="120298"/>
    <lineage>
        <taxon>Bacteria</taxon>
        <taxon>Bacillati</taxon>
        <taxon>Actinomycetota</taxon>
        <taxon>Actinomycetes</taxon>
        <taxon>Micrococcales</taxon>
        <taxon>Microbacteriaceae</taxon>
        <taxon>Subtercola</taxon>
    </lineage>
</organism>
<reference evidence="2 3" key="1">
    <citation type="submission" date="2021-01" db="EMBL/GenBank/DDBJ databases">
        <title>Sequencing the genomes of 1000 actinobacteria strains.</title>
        <authorList>
            <person name="Klenk H.-P."/>
        </authorList>
    </citation>
    <scope>NUCLEOTIDE SEQUENCE [LARGE SCALE GENOMIC DNA]</scope>
    <source>
        <strain evidence="2 3">DSM 13057</strain>
    </source>
</reference>
<gene>
    <name evidence="2" type="ORF">JOE66_000434</name>
</gene>
<sequence>MERDGKALAADELETNHRHAPGVASVHVRAIVTWCAIFPLVAIGMTVMGLFANGWPPVLRALVLTAVVVPVTVYFIVPRLLLAHSRITAGRARNRSAVLSGRESV</sequence>
<keyword evidence="2" id="KW-0503">Monooxygenase</keyword>
<keyword evidence="3" id="KW-1185">Reference proteome</keyword>
<dbReference type="GO" id="GO:0004497">
    <property type="term" value="F:monooxygenase activity"/>
    <property type="evidence" value="ECO:0007669"/>
    <property type="project" value="UniProtKB-KW"/>
</dbReference>
<dbReference type="RefSeq" id="WP_239518192.1">
    <property type="nucleotide sequence ID" value="NZ_BAAAHT010000018.1"/>
</dbReference>
<feature type="transmembrane region" description="Helical" evidence="1">
    <location>
        <begin position="58"/>
        <end position="77"/>
    </location>
</feature>
<keyword evidence="1" id="KW-0472">Membrane</keyword>
<feature type="transmembrane region" description="Helical" evidence="1">
    <location>
        <begin position="31"/>
        <end position="52"/>
    </location>
</feature>
<keyword evidence="2" id="KW-0560">Oxidoreductase</keyword>
<name>A0ABS2L149_9MICO</name>
<dbReference type="EMBL" id="JAFBBU010000001">
    <property type="protein sequence ID" value="MBM7470800.1"/>
    <property type="molecule type" value="Genomic_DNA"/>
</dbReference>
<evidence type="ECO:0000256" key="1">
    <source>
        <dbReference type="SAM" id="Phobius"/>
    </source>
</evidence>
<evidence type="ECO:0000313" key="2">
    <source>
        <dbReference type="EMBL" id="MBM7470800.1"/>
    </source>
</evidence>
<protein>
    <submittedName>
        <fullName evidence="2">Antibiotic biosynthesis monooxygenase (ABM) superfamily enzyme</fullName>
    </submittedName>
</protein>
<proteinExistence type="predicted"/>
<accession>A0ABS2L149</accession>